<protein>
    <submittedName>
        <fullName evidence="1">TIGR02996 domain-containing protein</fullName>
    </submittedName>
</protein>
<evidence type="ECO:0000313" key="2">
    <source>
        <dbReference type="Proteomes" id="UP000518300"/>
    </source>
</evidence>
<keyword evidence="2" id="KW-1185">Reference proteome</keyword>
<dbReference type="Proteomes" id="UP000518300">
    <property type="component" value="Unassembled WGS sequence"/>
</dbReference>
<sequence>MSDSLDDHLGRGAGAFARRADEEALRHLLEAWRHCRHERVAVLVERLAARLTAGLAPLEFDPGTIHVLKQRPLELTRMLAAVREGAERGFAGSLRQSLRVLREWGADPRFTPVLVALARMPMGSEVGIPDVLCALIETAGDPRALEPLRELRAGLPPGAELARRLDVVLPRLEPWVALSLSAAVAALCETLEEDLSSREAAEVRSASTREALLARVYADPDDVEARLVLADHLLEQSDPLGEFISLQCAQERDEARVARLLETHRFQWEAPLGAPPVADEAIRFERGFPVSVRMSLWFKEPLPEVGPAWSPVRELDWGGALFPDLAAWLERPALRNVRVMRHMAPEMARKLRAGGPALRQVDVLGPVSRFPDFFTRMSELSHLEQLNVIPADPEDVGLCASMPLASRLKRFEARGESGWALVAEPAAKVPVQATLGDAEAALELARAIRGAAGFGTRALSIRMREDTPVAREQLQAAAFAYARIEWR</sequence>
<dbReference type="EMBL" id="JABBJJ010000122">
    <property type="protein sequence ID" value="NMO18078.1"/>
    <property type="molecule type" value="Genomic_DNA"/>
</dbReference>
<dbReference type="NCBIfam" id="TIGR02996">
    <property type="entry name" value="rpt_mate_G_obs"/>
    <property type="match status" value="1"/>
</dbReference>
<name>A0A848LK46_9BACT</name>
<dbReference type="AlphaFoldDB" id="A0A848LK46"/>
<dbReference type="InterPro" id="IPR014338">
    <property type="entry name" value="CHP02996_rpt-companion-dom"/>
</dbReference>
<accession>A0A848LK46</accession>
<gene>
    <name evidence="1" type="ORF">HG543_24925</name>
</gene>
<evidence type="ECO:0000313" key="1">
    <source>
        <dbReference type="EMBL" id="NMO18078.1"/>
    </source>
</evidence>
<reference evidence="1 2" key="1">
    <citation type="submission" date="2020-04" db="EMBL/GenBank/DDBJ databases">
        <title>Draft genome of Pyxidicoccus fallax type strain.</title>
        <authorList>
            <person name="Whitworth D.E."/>
        </authorList>
    </citation>
    <scope>NUCLEOTIDE SEQUENCE [LARGE SCALE GENOMIC DNA]</scope>
    <source>
        <strain evidence="1 2">DSM 14698</strain>
    </source>
</reference>
<dbReference type="RefSeq" id="WP_169347351.1">
    <property type="nucleotide sequence ID" value="NZ_JABBJJ010000122.1"/>
</dbReference>
<proteinExistence type="predicted"/>
<comment type="caution">
    <text evidence="1">The sequence shown here is derived from an EMBL/GenBank/DDBJ whole genome shotgun (WGS) entry which is preliminary data.</text>
</comment>
<organism evidence="1 2">
    <name type="scientific">Pyxidicoccus fallax</name>
    <dbReference type="NCBI Taxonomy" id="394095"/>
    <lineage>
        <taxon>Bacteria</taxon>
        <taxon>Pseudomonadati</taxon>
        <taxon>Myxococcota</taxon>
        <taxon>Myxococcia</taxon>
        <taxon>Myxococcales</taxon>
        <taxon>Cystobacterineae</taxon>
        <taxon>Myxococcaceae</taxon>
        <taxon>Pyxidicoccus</taxon>
    </lineage>
</organism>